<dbReference type="Proteomes" id="UP000195273">
    <property type="component" value="Chromosome"/>
</dbReference>
<keyword evidence="2" id="KW-1185">Reference proteome</keyword>
<dbReference type="PANTHER" id="PTHR38767:SF1">
    <property type="entry name" value="DNA POLYMERASE III SUBUNIT CHI"/>
    <property type="match status" value="1"/>
</dbReference>
<dbReference type="GO" id="GO:0003887">
    <property type="term" value="F:DNA-directed DNA polymerase activity"/>
    <property type="evidence" value="ECO:0007669"/>
    <property type="project" value="InterPro"/>
</dbReference>
<evidence type="ECO:0000313" key="1">
    <source>
        <dbReference type="EMBL" id="ARU00933.1"/>
    </source>
</evidence>
<dbReference type="InterPro" id="IPR007459">
    <property type="entry name" value="DNA_pol3_chi"/>
</dbReference>
<dbReference type="PANTHER" id="PTHR38767">
    <property type="entry name" value="DNA POLYMERASE III SUBUNIT CHI"/>
    <property type="match status" value="1"/>
</dbReference>
<dbReference type="AlphaFoldDB" id="A0A1Y0EBJ5"/>
<dbReference type="KEGG" id="lvs:LOKVESSMR4R_01618"/>
<dbReference type="RefSeq" id="WP_087207312.1">
    <property type="nucleotide sequence ID" value="NZ_CP021431.1"/>
</dbReference>
<sequence length="155" mass="16482">MGAVFFYELQGAPLEVTLPMLLDKARAQGWRVLVRGTDAALLAQLDEALWHGPVEGFLPHGLAGGPHDAAQPILLGDGPAEGFACVMAVGGAAVTAEEARQLARACILFDSDDSAKAAARLQWKTLTDAGIAAQYWAQEQGRWVKKAERDARSAD</sequence>
<accession>A0A1Y0EBJ5</accession>
<dbReference type="GO" id="GO:0003677">
    <property type="term" value="F:DNA binding"/>
    <property type="evidence" value="ECO:0007669"/>
    <property type="project" value="InterPro"/>
</dbReference>
<dbReference type="NCBIfam" id="NF004347">
    <property type="entry name" value="PRK05728.1-4"/>
    <property type="match status" value="1"/>
</dbReference>
<dbReference type="GO" id="GO:0006260">
    <property type="term" value="P:DNA replication"/>
    <property type="evidence" value="ECO:0007669"/>
    <property type="project" value="InterPro"/>
</dbReference>
<dbReference type="SUPFAM" id="SSF102400">
    <property type="entry name" value="DNA polymerase III chi subunit"/>
    <property type="match status" value="1"/>
</dbReference>
<gene>
    <name evidence="1" type="ORF">LOKVESSMR4R_01618</name>
</gene>
<evidence type="ECO:0000313" key="2">
    <source>
        <dbReference type="Proteomes" id="UP000195273"/>
    </source>
</evidence>
<dbReference type="STRING" id="1122181.GCA_000382265_00486"/>
<dbReference type="EMBL" id="CP021431">
    <property type="protein sequence ID" value="ARU00933.1"/>
    <property type="molecule type" value="Genomic_DNA"/>
</dbReference>
<organism evidence="1 2">
    <name type="scientific">Yoonia vestfoldensis</name>
    <dbReference type="NCBI Taxonomy" id="245188"/>
    <lineage>
        <taxon>Bacteria</taxon>
        <taxon>Pseudomonadati</taxon>
        <taxon>Pseudomonadota</taxon>
        <taxon>Alphaproteobacteria</taxon>
        <taxon>Rhodobacterales</taxon>
        <taxon>Paracoccaceae</taxon>
        <taxon>Yoonia</taxon>
    </lineage>
</organism>
<protein>
    <submittedName>
        <fullName evidence="1">DNA polymerase III subunit chi</fullName>
    </submittedName>
</protein>
<dbReference type="Pfam" id="PF04364">
    <property type="entry name" value="DNA_pol3_chi"/>
    <property type="match status" value="1"/>
</dbReference>
<dbReference type="Gene3D" id="3.40.50.10110">
    <property type="entry name" value="DNA polymerase III subunit chi"/>
    <property type="match status" value="1"/>
</dbReference>
<reference evidence="1 2" key="1">
    <citation type="submission" date="2017-05" db="EMBL/GenBank/DDBJ databases">
        <title>Genome Sequence of Loktanella vestfoldensis Strain SMR4r Isolated from a Culture of the Diatom Skeletonema marinoi.</title>
        <authorList>
            <person name="Topel M."/>
            <person name="Pinder M.I.M."/>
            <person name="Johansson O.N."/>
            <person name="Kourtchenko O."/>
            <person name="Godhe A."/>
            <person name="Clarke A.K."/>
        </authorList>
    </citation>
    <scope>NUCLEOTIDE SEQUENCE [LARGE SCALE GENOMIC DNA]</scope>
    <source>
        <strain evidence="1 2">SMR4r</strain>
    </source>
</reference>
<dbReference type="OrthoDB" id="9795973at2"/>
<dbReference type="GO" id="GO:0032298">
    <property type="term" value="P:positive regulation of DNA-templated DNA replication initiation"/>
    <property type="evidence" value="ECO:0007669"/>
    <property type="project" value="TreeGrafter"/>
</dbReference>
<proteinExistence type="predicted"/>
<name>A0A1Y0EBJ5_9RHOB</name>
<dbReference type="InterPro" id="IPR036768">
    <property type="entry name" value="PolIII_chi_sf"/>
</dbReference>